<dbReference type="InterPro" id="IPR051908">
    <property type="entry name" value="Ribosomal_N-acetyltransferase"/>
</dbReference>
<dbReference type="GO" id="GO:1990189">
    <property type="term" value="F:protein N-terminal-serine acetyltransferase activity"/>
    <property type="evidence" value="ECO:0007669"/>
    <property type="project" value="TreeGrafter"/>
</dbReference>
<dbReference type="STRING" id="35703.AL524_19800"/>
<evidence type="ECO:0000256" key="1">
    <source>
        <dbReference type="SAM" id="MobiDB-lite"/>
    </source>
</evidence>
<dbReference type="OrthoDB" id="5295305at2"/>
<proteinExistence type="predicted"/>
<dbReference type="FunFam" id="3.40.630.30:FF:000047">
    <property type="entry name" value="Acetyltransferase, GNAT family"/>
    <property type="match status" value="1"/>
</dbReference>
<evidence type="ECO:0000313" key="4">
    <source>
        <dbReference type="Proteomes" id="UP000237003"/>
    </source>
</evidence>
<protein>
    <submittedName>
        <fullName evidence="3">GNAT family N-acetyltransferase</fullName>
    </submittedName>
</protein>
<feature type="region of interest" description="Disordered" evidence="1">
    <location>
        <begin position="1"/>
        <end position="22"/>
    </location>
</feature>
<sequence length="234" mass="27170">MPEINQYGQTVGDALPDWQGAPELPRKTLEGRWCRLEPLNSERHAGDLFDAYAQAPDERDWTWMFSDRPQSLESTRHWITGKENDDCLVPFAVIDLRSERAVGLVCFMAIEREHGSVEIGHVTWSPRMKNTVLGTEAIWLLLQCAFARGYRRVEWKCDSLNLASRRAAERLGFVFEGRFRQKIVRKGRNRDSDWLSMIDSEWPQCNNALARWLSPENFDAQGQQRKTLAQCREQ</sequence>
<keyword evidence="3" id="KW-0808">Transferase</keyword>
<evidence type="ECO:0000313" key="3">
    <source>
        <dbReference type="EMBL" id="POU66806.1"/>
    </source>
</evidence>
<dbReference type="Gene3D" id="3.40.630.30">
    <property type="match status" value="1"/>
</dbReference>
<dbReference type="AlphaFoldDB" id="A0A2S4S043"/>
<dbReference type="RefSeq" id="WP_103776499.1">
    <property type="nucleotide sequence ID" value="NZ_PQLX01000002.1"/>
</dbReference>
<accession>A0A2S4S043</accession>
<dbReference type="EMBL" id="PQLX01000002">
    <property type="protein sequence ID" value="POU66806.1"/>
    <property type="molecule type" value="Genomic_DNA"/>
</dbReference>
<reference evidence="3 4" key="1">
    <citation type="submission" date="2018-01" db="EMBL/GenBank/DDBJ databases">
        <title>Complete genome sequences of 14 Citrobacter spp. isolated from plant in Canada.</title>
        <authorList>
            <person name="Bhandare S.G."/>
            <person name="Colavecchio A."/>
            <person name="Jeukens J."/>
            <person name="Emond-Rheault J.-G."/>
            <person name="Freschi L."/>
            <person name="Hamel J."/>
            <person name="Kukavica-Ibrulj I."/>
            <person name="Levesque R."/>
            <person name="Goodridge L."/>
        </authorList>
    </citation>
    <scope>NUCLEOTIDE SEQUENCE [LARGE SCALE GENOMIC DNA]</scope>
    <source>
        <strain evidence="3 4">S1285</strain>
    </source>
</reference>
<organism evidence="3 4">
    <name type="scientific">Citrobacter amalonaticus</name>
    <dbReference type="NCBI Taxonomy" id="35703"/>
    <lineage>
        <taxon>Bacteria</taxon>
        <taxon>Pseudomonadati</taxon>
        <taxon>Pseudomonadota</taxon>
        <taxon>Gammaproteobacteria</taxon>
        <taxon>Enterobacterales</taxon>
        <taxon>Enterobacteriaceae</taxon>
        <taxon>Citrobacter</taxon>
    </lineage>
</organism>
<feature type="domain" description="N-acetyltransferase" evidence="2">
    <location>
        <begin position="34"/>
        <end position="191"/>
    </location>
</feature>
<dbReference type="PROSITE" id="PS51186">
    <property type="entry name" value="GNAT"/>
    <property type="match status" value="1"/>
</dbReference>
<dbReference type="GO" id="GO:0008999">
    <property type="term" value="F:protein-N-terminal-alanine acetyltransferase activity"/>
    <property type="evidence" value="ECO:0007669"/>
    <property type="project" value="TreeGrafter"/>
</dbReference>
<gene>
    <name evidence="3" type="ORF">C3430_08460</name>
</gene>
<evidence type="ECO:0000259" key="2">
    <source>
        <dbReference type="PROSITE" id="PS51186"/>
    </source>
</evidence>
<dbReference type="PANTHER" id="PTHR43441">
    <property type="entry name" value="RIBOSOMAL-PROTEIN-SERINE ACETYLTRANSFERASE"/>
    <property type="match status" value="1"/>
</dbReference>
<dbReference type="PANTHER" id="PTHR43441:SF2">
    <property type="entry name" value="FAMILY ACETYLTRANSFERASE, PUTATIVE (AFU_ORTHOLOGUE AFUA_7G00850)-RELATED"/>
    <property type="match status" value="1"/>
</dbReference>
<dbReference type="InterPro" id="IPR000182">
    <property type="entry name" value="GNAT_dom"/>
</dbReference>
<dbReference type="InterPro" id="IPR016181">
    <property type="entry name" value="Acyl_CoA_acyltransferase"/>
</dbReference>
<dbReference type="SUPFAM" id="SSF55729">
    <property type="entry name" value="Acyl-CoA N-acyltransferases (Nat)"/>
    <property type="match status" value="1"/>
</dbReference>
<comment type="caution">
    <text evidence="3">The sequence shown here is derived from an EMBL/GenBank/DDBJ whole genome shotgun (WGS) entry which is preliminary data.</text>
</comment>
<dbReference type="Pfam" id="PF13302">
    <property type="entry name" value="Acetyltransf_3"/>
    <property type="match status" value="1"/>
</dbReference>
<name>A0A2S4S043_CITAM</name>
<dbReference type="Proteomes" id="UP000237003">
    <property type="component" value="Unassembled WGS sequence"/>
</dbReference>